<name>A0ABP8LL08_9MICO</name>
<dbReference type="RefSeq" id="WP_345217866.1">
    <property type="nucleotide sequence ID" value="NZ_BAABGN010000013.1"/>
</dbReference>
<sequence>MRFPTSPRPRLAMTTVALCGALALASCSDDPQAAATEDLDLGPLQLNEEQEDELTSLYEAAIESGNTEVTIYAGHHDEFMDIYAAFEERFPGLAIATETYSGAELQTALEAERDTGRHVAGVISNPNADRYADQGFAEEYTPVTFELPDWTEGRIHQDQVQDPDGFYHSPWALFFSAGYNTEMLEESELPANWPDFANPEWDGRVTFMTPASPGGMQTVLTTLLQSGVVDEEWLRTVASQSSLVAQDQLALQSVSSGEYPIDLTSAATSILNAAEEGAPLAVHFLEQPVIATEKWMMAAEAPAPETAKLLLNFLFTVEAQQVTLESGNFPINQHESLESPHGWQRLEEYDFVPLPSQSVMREEMAGYADLFEEVTSQ</sequence>
<comment type="caution">
    <text evidence="3">The sequence shown here is derived from an EMBL/GenBank/DDBJ whole genome shotgun (WGS) entry which is preliminary data.</text>
</comment>
<reference evidence="4" key="1">
    <citation type="journal article" date="2019" name="Int. J. Syst. Evol. Microbiol.">
        <title>The Global Catalogue of Microorganisms (GCM) 10K type strain sequencing project: providing services to taxonomists for standard genome sequencing and annotation.</title>
        <authorList>
            <consortium name="The Broad Institute Genomics Platform"/>
            <consortium name="The Broad Institute Genome Sequencing Center for Infectious Disease"/>
            <person name="Wu L."/>
            <person name="Ma J."/>
        </authorList>
    </citation>
    <scope>NUCLEOTIDE SEQUENCE [LARGE SCALE GENOMIC DNA]</scope>
    <source>
        <strain evidence="4">JCM 17810</strain>
    </source>
</reference>
<protein>
    <recommendedName>
        <fullName evidence="5">Iron(III) transport system substrate-binding protein</fullName>
    </recommendedName>
</protein>
<keyword evidence="1 2" id="KW-0732">Signal</keyword>
<dbReference type="Gene3D" id="3.40.190.10">
    <property type="entry name" value="Periplasmic binding protein-like II"/>
    <property type="match status" value="2"/>
</dbReference>
<gene>
    <name evidence="3" type="ORF">GCM10023169_34830</name>
</gene>
<proteinExistence type="predicted"/>
<organism evidence="3 4">
    <name type="scientific">Georgenia halophila</name>
    <dbReference type="NCBI Taxonomy" id="620889"/>
    <lineage>
        <taxon>Bacteria</taxon>
        <taxon>Bacillati</taxon>
        <taxon>Actinomycetota</taxon>
        <taxon>Actinomycetes</taxon>
        <taxon>Micrococcales</taxon>
        <taxon>Bogoriellaceae</taxon>
        <taxon>Georgenia</taxon>
    </lineage>
</organism>
<dbReference type="PROSITE" id="PS51257">
    <property type="entry name" value="PROKAR_LIPOPROTEIN"/>
    <property type="match status" value="1"/>
</dbReference>
<feature type="chain" id="PRO_5047005466" description="Iron(III) transport system substrate-binding protein" evidence="2">
    <location>
        <begin position="26"/>
        <end position="377"/>
    </location>
</feature>
<dbReference type="EMBL" id="BAABGN010000013">
    <property type="protein sequence ID" value="GAA4430905.1"/>
    <property type="molecule type" value="Genomic_DNA"/>
</dbReference>
<dbReference type="PANTHER" id="PTHR30006">
    <property type="entry name" value="THIAMINE-BINDING PERIPLASMIC PROTEIN-RELATED"/>
    <property type="match status" value="1"/>
</dbReference>
<evidence type="ECO:0008006" key="5">
    <source>
        <dbReference type="Google" id="ProtNLM"/>
    </source>
</evidence>
<evidence type="ECO:0000313" key="3">
    <source>
        <dbReference type="EMBL" id="GAA4430905.1"/>
    </source>
</evidence>
<evidence type="ECO:0000313" key="4">
    <source>
        <dbReference type="Proteomes" id="UP001500622"/>
    </source>
</evidence>
<dbReference type="InterPro" id="IPR006059">
    <property type="entry name" value="SBP"/>
</dbReference>
<feature type="signal peptide" evidence="2">
    <location>
        <begin position="1"/>
        <end position="25"/>
    </location>
</feature>
<accession>A0ABP8LL08</accession>
<evidence type="ECO:0000256" key="2">
    <source>
        <dbReference type="SAM" id="SignalP"/>
    </source>
</evidence>
<dbReference type="Proteomes" id="UP001500622">
    <property type="component" value="Unassembled WGS sequence"/>
</dbReference>
<keyword evidence="4" id="KW-1185">Reference proteome</keyword>
<evidence type="ECO:0000256" key="1">
    <source>
        <dbReference type="ARBA" id="ARBA00022729"/>
    </source>
</evidence>
<dbReference type="SUPFAM" id="SSF53850">
    <property type="entry name" value="Periplasmic binding protein-like II"/>
    <property type="match status" value="1"/>
</dbReference>
<dbReference type="Pfam" id="PF13416">
    <property type="entry name" value="SBP_bac_8"/>
    <property type="match status" value="1"/>
</dbReference>